<dbReference type="SUPFAM" id="SSF53613">
    <property type="entry name" value="Ribokinase-like"/>
    <property type="match status" value="1"/>
</dbReference>
<evidence type="ECO:0008006" key="3">
    <source>
        <dbReference type="Google" id="ProtNLM"/>
    </source>
</evidence>
<gene>
    <name evidence="1" type="ORF">psyc5s11_17440</name>
</gene>
<organism evidence="1 2">
    <name type="scientific">Clostridium gelidum</name>
    <dbReference type="NCBI Taxonomy" id="704125"/>
    <lineage>
        <taxon>Bacteria</taxon>
        <taxon>Bacillati</taxon>
        <taxon>Bacillota</taxon>
        <taxon>Clostridia</taxon>
        <taxon>Eubacteriales</taxon>
        <taxon>Clostridiaceae</taxon>
        <taxon>Clostridium</taxon>
    </lineage>
</organism>
<dbReference type="InterPro" id="IPR029056">
    <property type="entry name" value="Ribokinase-like"/>
</dbReference>
<accession>A0ABN6IYX2</accession>
<dbReference type="Proteomes" id="UP000824633">
    <property type="component" value="Chromosome"/>
</dbReference>
<reference evidence="2" key="1">
    <citation type="submission" date="2021-07" db="EMBL/GenBank/DDBJ databases">
        <title>Complete genome sequencing of a Clostridium isolate.</title>
        <authorList>
            <person name="Ueki A."/>
            <person name="Tonouchi A."/>
        </authorList>
    </citation>
    <scope>NUCLEOTIDE SEQUENCE [LARGE SCALE GENOMIC DNA]</scope>
    <source>
        <strain evidence="2">C5S11</strain>
    </source>
</reference>
<evidence type="ECO:0000313" key="2">
    <source>
        <dbReference type="Proteomes" id="UP000824633"/>
    </source>
</evidence>
<proteinExistence type="predicted"/>
<dbReference type="EMBL" id="AP024849">
    <property type="protein sequence ID" value="BCZ45677.1"/>
    <property type="molecule type" value="Genomic_DNA"/>
</dbReference>
<protein>
    <recommendedName>
        <fullName evidence="3">Carbohydrate kinase PfkB domain-containing protein</fullName>
    </recommendedName>
</protein>
<evidence type="ECO:0000313" key="1">
    <source>
        <dbReference type="EMBL" id="BCZ45677.1"/>
    </source>
</evidence>
<name>A0ABN6IYX2_9CLOT</name>
<dbReference type="RefSeq" id="WP_224037251.1">
    <property type="nucleotide sequence ID" value="NZ_AP024849.1"/>
</dbReference>
<keyword evidence="2" id="KW-1185">Reference proteome</keyword>
<sequence length="125" mass="13799">MFDKCKLVSIANLGQTDAVEFLDGKLMIGKREALRDVNWDKLKETVGIEIGDILEVSEGFSKVDLETLTTEIAKRLNVYCTVVHPVREAAAVCNGKYFHTWCPFEPNPKLTTGAGDNFNAGFCLG</sequence>